<dbReference type="SMART" id="SM00479">
    <property type="entry name" value="EXOIII"/>
    <property type="match status" value="1"/>
</dbReference>
<reference evidence="7" key="1">
    <citation type="journal article" date="2018" name="MSphere">
        <title>Fusobacterium Genomics Using MinION and Illumina Sequencing Enables Genome Completion and Correction.</title>
        <authorList>
            <person name="Todd S.M."/>
            <person name="Settlage R.E."/>
            <person name="Lahmers K.K."/>
            <person name="Slade D.J."/>
        </authorList>
    </citation>
    <scope>NUCLEOTIDE SEQUENCE [LARGE SCALE GENOMIC DNA]</scope>
    <source>
        <strain evidence="7">ATCC 9817</strain>
    </source>
</reference>
<dbReference type="SUPFAM" id="SSF53098">
    <property type="entry name" value="Ribonuclease H-like"/>
    <property type="match status" value="1"/>
</dbReference>
<evidence type="ECO:0000313" key="7">
    <source>
        <dbReference type="Proteomes" id="UP000240258"/>
    </source>
</evidence>
<dbReference type="InterPro" id="IPR013520">
    <property type="entry name" value="Ribonucl_H"/>
</dbReference>
<dbReference type="NCBIfam" id="TIGR00573">
    <property type="entry name" value="dnaq"/>
    <property type="match status" value="1"/>
</dbReference>
<dbReference type="InterPro" id="IPR012337">
    <property type="entry name" value="RNaseH-like_sf"/>
</dbReference>
<gene>
    <name evidence="6" type="ORF">C4N19_06635</name>
</gene>
<dbReference type="InterPro" id="IPR036397">
    <property type="entry name" value="RNaseH_sf"/>
</dbReference>
<keyword evidence="4" id="KW-0472">Membrane</keyword>
<dbReference type="Proteomes" id="UP000240258">
    <property type="component" value="Chromosome"/>
</dbReference>
<dbReference type="GO" id="GO:0004527">
    <property type="term" value="F:exonuclease activity"/>
    <property type="evidence" value="ECO:0007669"/>
    <property type="project" value="UniProtKB-KW"/>
</dbReference>
<name>A0ABM6TVG5_FUSMR</name>
<evidence type="ECO:0000256" key="2">
    <source>
        <dbReference type="ARBA" id="ARBA00022801"/>
    </source>
</evidence>
<evidence type="ECO:0000259" key="5">
    <source>
        <dbReference type="SMART" id="SM00479"/>
    </source>
</evidence>
<evidence type="ECO:0000256" key="4">
    <source>
        <dbReference type="SAM" id="Phobius"/>
    </source>
</evidence>
<keyword evidence="4" id="KW-0812">Transmembrane</keyword>
<keyword evidence="7" id="KW-1185">Reference proteome</keyword>
<dbReference type="CDD" id="cd06127">
    <property type="entry name" value="DEDDh"/>
    <property type="match status" value="1"/>
</dbReference>
<evidence type="ECO:0000256" key="3">
    <source>
        <dbReference type="ARBA" id="ARBA00022839"/>
    </source>
</evidence>
<proteinExistence type="predicted"/>
<dbReference type="GeneID" id="62763195"/>
<keyword evidence="2" id="KW-0378">Hydrolase</keyword>
<dbReference type="PANTHER" id="PTHR30231:SF4">
    <property type="entry name" value="PROTEIN NEN2"/>
    <property type="match status" value="1"/>
</dbReference>
<keyword evidence="4" id="KW-1133">Transmembrane helix</keyword>
<sequence>MDKLENYIIVSLETTGLNHLVDEILKIEAIRIENGNIVDTFKEFIKPKFEIPKEASRINGITFEDVKNSPSIEDVLDKFKNFRKKGDILVAYNAEFVSKFIGFNFKRYKNSIFSHEFIDLLSLVRYIYKNIPSYNLKYVATYLKIDSTNKDKTIICYEILKNLKNKIGDNQEKIFNGSECIIKYLDEKKLKKLNKDSGYKKEVKKKWLLIILTFLVVFLGCIFINRNSNEKILEMKYGTSFDGKIAPQISDGKIKLEITANVPDGAILETTLVGYKGKEPTFNVQNIVIKDGKGEFIADISDWNHGYLSAMAMFRFNSDEIIQPKNIKALYGEHGEKMEGVFIQENHLKGYNGILKYKQIPYPSYEVLRAENKDNFNYIIINTFKDVPKSIVNDIQILELTNYSIRINIVVGDGWYNLSLSQKEKLVTQLSLAFKELAVKNYQAANNENVVVFFMSKSGNEVAAPKVFGGYEIK</sequence>
<dbReference type="EMBL" id="CP028102">
    <property type="protein sequence ID" value="AVQ18784.1"/>
    <property type="molecule type" value="Genomic_DNA"/>
</dbReference>
<dbReference type="Pfam" id="PF00929">
    <property type="entry name" value="RNase_T"/>
    <property type="match status" value="1"/>
</dbReference>
<feature type="domain" description="Exonuclease" evidence="5">
    <location>
        <begin position="6"/>
        <end position="169"/>
    </location>
</feature>
<dbReference type="Gene3D" id="3.30.420.10">
    <property type="entry name" value="Ribonuclease H-like superfamily/Ribonuclease H"/>
    <property type="match status" value="1"/>
</dbReference>
<dbReference type="RefSeq" id="WP_005884300.1">
    <property type="nucleotide sequence ID" value="NZ_CP028102.1"/>
</dbReference>
<evidence type="ECO:0000256" key="1">
    <source>
        <dbReference type="ARBA" id="ARBA00022722"/>
    </source>
</evidence>
<dbReference type="InterPro" id="IPR006054">
    <property type="entry name" value="DnaQ"/>
</dbReference>
<feature type="transmembrane region" description="Helical" evidence="4">
    <location>
        <begin position="207"/>
        <end position="225"/>
    </location>
</feature>
<accession>A0ABM6TVG5</accession>
<protein>
    <submittedName>
        <fullName evidence="6">3'-5' exonuclease</fullName>
    </submittedName>
</protein>
<evidence type="ECO:0000313" key="6">
    <source>
        <dbReference type="EMBL" id="AVQ18784.1"/>
    </source>
</evidence>
<dbReference type="PANTHER" id="PTHR30231">
    <property type="entry name" value="DNA POLYMERASE III SUBUNIT EPSILON"/>
    <property type="match status" value="1"/>
</dbReference>
<keyword evidence="3 6" id="KW-0269">Exonuclease</keyword>
<keyword evidence="1" id="KW-0540">Nuclease</keyword>
<organism evidence="6 7">
    <name type="scientific">Fusobacterium mortiferum ATCC 9817</name>
    <dbReference type="NCBI Taxonomy" id="469616"/>
    <lineage>
        <taxon>Bacteria</taxon>
        <taxon>Fusobacteriati</taxon>
        <taxon>Fusobacteriota</taxon>
        <taxon>Fusobacteriia</taxon>
        <taxon>Fusobacteriales</taxon>
        <taxon>Fusobacteriaceae</taxon>
        <taxon>Fusobacterium</taxon>
    </lineage>
</organism>